<proteinExistence type="predicted"/>
<keyword evidence="2" id="KW-1185">Reference proteome</keyword>
<accession>A0A7D6E838</accession>
<protein>
    <submittedName>
        <fullName evidence="1">Uncharacterized protein</fullName>
    </submittedName>
</protein>
<dbReference type="EMBL" id="CP059165">
    <property type="protein sequence ID" value="QLL08903.1"/>
    <property type="molecule type" value="Genomic_DNA"/>
</dbReference>
<dbReference type="AlphaFoldDB" id="A0A7D6E838"/>
<dbReference type="Proteomes" id="UP000510682">
    <property type="component" value="Chromosome"/>
</dbReference>
<name>A0A7D6E838_9MYCO</name>
<sequence>MPAKQSADCTATVWASTFVPSKSPIIDYGQDGYSVAWVDTSDGRLQVLVSGPRPAPGSVGLLRTQTLGEAEVVLFQADPA</sequence>
<reference evidence="1 2" key="2">
    <citation type="submission" date="2020-07" db="EMBL/GenBank/DDBJ databases">
        <authorList>
            <person name="Yu X."/>
        </authorList>
    </citation>
    <scope>NUCLEOTIDE SEQUENCE [LARGE SCALE GENOMIC DNA]</scope>
    <source>
        <strain evidence="2">24</strain>
    </source>
</reference>
<gene>
    <name evidence="1" type="ORF">H0P51_08410</name>
</gene>
<dbReference type="RefSeq" id="WP_180917488.1">
    <property type="nucleotide sequence ID" value="NZ_CP059165.1"/>
</dbReference>
<evidence type="ECO:0000313" key="1">
    <source>
        <dbReference type="EMBL" id="QLL08903.1"/>
    </source>
</evidence>
<dbReference type="KEGG" id="mgor:H0P51_08410"/>
<reference evidence="2" key="1">
    <citation type="submission" date="2020-07" db="EMBL/GenBank/DDBJ databases">
        <title>Description of Mycobacterium gordonae subsp. intergordonae subsp.nov. and Mycobacterium gordonae subsp. gordonae subsp. nov.</title>
        <authorList>
            <person name="Yu X."/>
        </authorList>
    </citation>
    <scope>NUCLEOTIDE SEQUENCE [LARGE SCALE GENOMIC DNA]</scope>
    <source>
        <strain evidence="2">24</strain>
    </source>
</reference>
<evidence type="ECO:0000313" key="2">
    <source>
        <dbReference type="Proteomes" id="UP000510682"/>
    </source>
</evidence>
<reference evidence="2" key="3">
    <citation type="submission" date="2023-07" db="EMBL/GenBank/DDBJ databases">
        <title>Description of Mycobacterium gordonae subsp. intergordonae subsp.nov. and Mycobacterium gordonae subsp. gordonae subsp. nov.</title>
        <authorList>
            <person name="Huang H."/>
        </authorList>
    </citation>
    <scope>NUCLEOTIDE SEQUENCE [LARGE SCALE GENOMIC DNA]</scope>
    <source>
        <strain evidence="2">24</strain>
    </source>
</reference>
<organism evidence="1 2">
    <name type="scientific">Mycobacterium vicinigordonae</name>
    <dbReference type="NCBI Taxonomy" id="1719132"/>
    <lineage>
        <taxon>Bacteria</taxon>
        <taxon>Bacillati</taxon>
        <taxon>Actinomycetota</taxon>
        <taxon>Actinomycetes</taxon>
        <taxon>Mycobacteriales</taxon>
        <taxon>Mycobacteriaceae</taxon>
        <taxon>Mycobacterium</taxon>
    </lineage>
</organism>